<evidence type="ECO:0000256" key="1">
    <source>
        <dbReference type="ARBA" id="ARBA00004141"/>
    </source>
</evidence>
<gene>
    <name evidence="6" type="ORF">M8T91_18170</name>
</gene>
<feature type="transmembrane region" description="Helical" evidence="5">
    <location>
        <begin position="104"/>
        <end position="126"/>
    </location>
</feature>
<organism evidence="6 7">
    <name type="scientific">Microbulbifer spongiae</name>
    <dbReference type="NCBI Taxonomy" id="2944933"/>
    <lineage>
        <taxon>Bacteria</taxon>
        <taxon>Pseudomonadati</taxon>
        <taxon>Pseudomonadota</taxon>
        <taxon>Gammaproteobacteria</taxon>
        <taxon>Cellvibrionales</taxon>
        <taxon>Microbulbiferaceae</taxon>
        <taxon>Microbulbifer</taxon>
    </lineage>
</organism>
<dbReference type="Gene3D" id="1.20.1550.10">
    <property type="entry name" value="DsbB-like"/>
    <property type="match status" value="1"/>
</dbReference>
<dbReference type="Pfam" id="PF02600">
    <property type="entry name" value="DsbB"/>
    <property type="match status" value="1"/>
</dbReference>
<evidence type="ECO:0000313" key="7">
    <source>
        <dbReference type="Proteomes" id="UP001321520"/>
    </source>
</evidence>
<dbReference type="SUPFAM" id="SSF158442">
    <property type="entry name" value="DsbB-like"/>
    <property type="match status" value="1"/>
</dbReference>
<feature type="transmembrane region" description="Helical" evidence="5">
    <location>
        <begin position="39"/>
        <end position="58"/>
    </location>
</feature>
<feature type="transmembrane region" description="Helical" evidence="5">
    <location>
        <begin position="12"/>
        <end position="33"/>
    </location>
</feature>
<dbReference type="InterPro" id="IPR003752">
    <property type="entry name" value="DiS_bond_form_DsbB/BdbC"/>
</dbReference>
<proteinExistence type="predicted"/>
<evidence type="ECO:0000256" key="3">
    <source>
        <dbReference type="ARBA" id="ARBA00022989"/>
    </source>
</evidence>
<feature type="transmembrane region" description="Helical" evidence="5">
    <location>
        <begin position="65"/>
        <end position="84"/>
    </location>
</feature>
<dbReference type="Proteomes" id="UP001321520">
    <property type="component" value="Chromosome"/>
</dbReference>
<dbReference type="RefSeq" id="WP_301415636.1">
    <property type="nucleotide sequence ID" value="NZ_CP098023.1"/>
</dbReference>
<keyword evidence="3 5" id="KW-1133">Transmembrane helix</keyword>
<sequence>MACTVRRLDTLTLLAVTIALWFAIAVEVFLHQLPCPLCLLQRVAFTMVGIGLLLNLRFGVCPMHYGVVILSSLAGLAVAARQVLLHILPGNPGFGSPFLGLHLYTWAAIAFFALLAYSGTALMLAFARQNGTPRRFSFPEKCVATAFFAIALINLISTVLECGPGPCTSHSFGYHWFRPWLGE</sequence>
<keyword evidence="2 5" id="KW-0812">Transmembrane</keyword>
<evidence type="ECO:0000256" key="4">
    <source>
        <dbReference type="ARBA" id="ARBA00023136"/>
    </source>
</evidence>
<comment type="subcellular location">
    <subcellularLocation>
        <location evidence="1">Membrane</location>
        <topology evidence="1">Multi-pass membrane protein</topology>
    </subcellularLocation>
</comment>
<protein>
    <submittedName>
        <fullName evidence="6">Disulfide bond formation protein B</fullName>
    </submittedName>
</protein>
<evidence type="ECO:0000256" key="5">
    <source>
        <dbReference type="SAM" id="Phobius"/>
    </source>
</evidence>
<accession>A0ABY9EE23</accession>
<dbReference type="EMBL" id="CP098023">
    <property type="protein sequence ID" value="WKD49789.1"/>
    <property type="molecule type" value="Genomic_DNA"/>
</dbReference>
<keyword evidence="4 5" id="KW-0472">Membrane</keyword>
<evidence type="ECO:0000313" key="6">
    <source>
        <dbReference type="EMBL" id="WKD49789.1"/>
    </source>
</evidence>
<name>A0ABY9EE23_9GAMM</name>
<evidence type="ECO:0000256" key="2">
    <source>
        <dbReference type="ARBA" id="ARBA00022692"/>
    </source>
</evidence>
<keyword evidence="7" id="KW-1185">Reference proteome</keyword>
<dbReference type="InterPro" id="IPR023380">
    <property type="entry name" value="DsbB-like_sf"/>
</dbReference>
<reference evidence="6 7" key="1">
    <citation type="submission" date="2022-05" db="EMBL/GenBank/DDBJ databases">
        <title>Microbulbifer sp. nov., isolated from sponge.</title>
        <authorList>
            <person name="Gao L."/>
        </authorList>
    </citation>
    <scope>NUCLEOTIDE SEQUENCE [LARGE SCALE GENOMIC DNA]</scope>
    <source>
        <strain evidence="6 7">MI-G</strain>
    </source>
</reference>